<reference evidence="2 3" key="1">
    <citation type="journal article" date="2019" name="Commun. Biol.">
        <title>The bagworm genome reveals a unique fibroin gene that provides high tensile strength.</title>
        <authorList>
            <person name="Kono N."/>
            <person name="Nakamura H."/>
            <person name="Ohtoshi R."/>
            <person name="Tomita M."/>
            <person name="Numata K."/>
            <person name="Arakawa K."/>
        </authorList>
    </citation>
    <scope>NUCLEOTIDE SEQUENCE [LARGE SCALE GENOMIC DNA]</scope>
</reference>
<dbReference type="Proteomes" id="UP000299102">
    <property type="component" value="Unassembled WGS sequence"/>
</dbReference>
<sequence length="291" mass="31927">MEHQLLVSAIESPREGVFSGEECHITRRLGRAAGYLSSEKNFTSYTQRKKKQSSRALSSKIGAGSDNGRRLTLTRTETSRKAQGSSTINMKRNDCGRSLDHGDDGPFIVTATSRVSGLLPKCPAKVAGLSGYYGDLATLPARKKNDLDTRTGTDARTSADTWSGTDICLDTDTWSGTDICTDRDTWSGTDIRTHGHGTDICTGTDTWSGTDICLDTDTWSGTDICQIRTHVRYGHMVGYDIRTDTDTWSGTDICTDRTHARSRRGHVIFKARISEERVLVETMTLLGSVES</sequence>
<keyword evidence="3" id="KW-1185">Reference proteome</keyword>
<feature type="compositionally biased region" description="Polar residues" evidence="1">
    <location>
        <begin position="81"/>
        <end position="90"/>
    </location>
</feature>
<proteinExistence type="predicted"/>
<evidence type="ECO:0000313" key="3">
    <source>
        <dbReference type="Proteomes" id="UP000299102"/>
    </source>
</evidence>
<dbReference type="AlphaFoldDB" id="A0A4C2AAS6"/>
<gene>
    <name evidence="2" type="ORF">EVAR_68680_1</name>
</gene>
<feature type="region of interest" description="Disordered" evidence="1">
    <location>
        <begin position="43"/>
        <end position="96"/>
    </location>
</feature>
<evidence type="ECO:0000256" key="1">
    <source>
        <dbReference type="SAM" id="MobiDB-lite"/>
    </source>
</evidence>
<evidence type="ECO:0000313" key="2">
    <source>
        <dbReference type="EMBL" id="GBP96095.1"/>
    </source>
</evidence>
<name>A0A4C2AAS6_EUMVA</name>
<protein>
    <submittedName>
        <fullName evidence="2">Uncharacterized protein</fullName>
    </submittedName>
</protein>
<comment type="caution">
    <text evidence="2">The sequence shown here is derived from an EMBL/GenBank/DDBJ whole genome shotgun (WGS) entry which is preliminary data.</text>
</comment>
<dbReference type="EMBL" id="BGZK01002732">
    <property type="protein sequence ID" value="GBP96095.1"/>
    <property type="molecule type" value="Genomic_DNA"/>
</dbReference>
<organism evidence="2 3">
    <name type="scientific">Eumeta variegata</name>
    <name type="common">Bagworm moth</name>
    <name type="synonym">Eumeta japonica</name>
    <dbReference type="NCBI Taxonomy" id="151549"/>
    <lineage>
        <taxon>Eukaryota</taxon>
        <taxon>Metazoa</taxon>
        <taxon>Ecdysozoa</taxon>
        <taxon>Arthropoda</taxon>
        <taxon>Hexapoda</taxon>
        <taxon>Insecta</taxon>
        <taxon>Pterygota</taxon>
        <taxon>Neoptera</taxon>
        <taxon>Endopterygota</taxon>
        <taxon>Lepidoptera</taxon>
        <taxon>Glossata</taxon>
        <taxon>Ditrysia</taxon>
        <taxon>Tineoidea</taxon>
        <taxon>Psychidae</taxon>
        <taxon>Oiketicinae</taxon>
        <taxon>Eumeta</taxon>
    </lineage>
</organism>
<accession>A0A4C2AAS6</accession>